<feature type="chain" id="PRO_5046933233" description="Secreted protein" evidence="2">
    <location>
        <begin position="20"/>
        <end position="150"/>
    </location>
</feature>
<name>A0ABR4MBD3_9PEZI</name>
<protein>
    <recommendedName>
        <fullName evidence="5">Secreted protein</fullName>
    </recommendedName>
</protein>
<comment type="caution">
    <text evidence="3">The sequence shown here is derived from an EMBL/GenBank/DDBJ whole genome shotgun (WGS) entry which is preliminary data.</text>
</comment>
<accession>A0ABR4MBD3</accession>
<evidence type="ECO:0000256" key="2">
    <source>
        <dbReference type="SAM" id="SignalP"/>
    </source>
</evidence>
<dbReference type="EMBL" id="JABSNW010000007">
    <property type="protein sequence ID" value="KAL2885571.1"/>
    <property type="molecule type" value="Genomic_DNA"/>
</dbReference>
<keyword evidence="4" id="KW-1185">Reference proteome</keyword>
<dbReference type="GeneID" id="98120138"/>
<feature type="region of interest" description="Disordered" evidence="1">
    <location>
        <begin position="70"/>
        <end position="150"/>
    </location>
</feature>
<sequence>MHPRVAAALLTLISKAALAMPPYIPEPRPVFIDCFWMARVCWCTNINGYTVTVSDDFCFYIQDEEDWQANYVPRPPSPALPNLDWSDDEDEEEGAVAEEYHQVQEYNQAEEYNQAQEQEDFSFWPTHTSNDDFDFRPPPNSDDESEPDKV</sequence>
<evidence type="ECO:0000256" key="1">
    <source>
        <dbReference type="SAM" id="MobiDB-lite"/>
    </source>
</evidence>
<organism evidence="3 4">
    <name type="scientific">Ceratocystis lukuohia</name>
    <dbReference type="NCBI Taxonomy" id="2019550"/>
    <lineage>
        <taxon>Eukaryota</taxon>
        <taxon>Fungi</taxon>
        <taxon>Dikarya</taxon>
        <taxon>Ascomycota</taxon>
        <taxon>Pezizomycotina</taxon>
        <taxon>Sordariomycetes</taxon>
        <taxon>Hypocreomycetidae</taxon>
        <taxon>Microascales</taxon>
        <taxon>Ceratocystidaceae</taxon>
        <taxon>Ceratocystis</taxon>
    </lineage>
</organism>
<gene>
    <name evidence="3" type="ORF">HOO65_070033</name>
</gene>
<proteinExistence type="predicted"/>
<feature type="compositionally biased region" description="Acidic residues" evidence="1">
    <location>
        <begin position="141"/>
        <end position="150"/>
    </location>
</feature>
<evidence type="ECO:0008006" key="5">
    <source>
        <dbReference type="Google" id="ProtNLM"/>
    </source>
</evidence>
<evidence type="ECO:0000313" key="4">
    <source>
        <dbReference type="Proteomes" id="UP001610728"/>
    </source>
</evidence>
<evidence type="ECO:0000313" key="3">
    <source>
        <dbReference type="EMBL" id="KAL2885571.1"/>
    </source>
</evidence>
<reference evidence="3 4" key="1">
    <citation type="submission" date="2020-05" db="EMBL/GenBank/DDBJ databases">
        <title>Ceratocystis lukuohia genome.</title>
        <authorList>
            <person name="Harrington T.C."/>
            <person name="Kim K."/>
            <person name="Mayers C.G."/>
        </authorList>
    </citation>
    <scope>NUCLEOTIDE SEQUENCE [LARGE SCALE GENOMIC DNA]</scope>
    <source>
        <strain evidence="3 4">C4212</strain>
    </source>
</reference>
<dbReference type="RefSeq" id="XP_070856751.1">
    <property type="nucleotide sequence ID" value="XM_071001225.1"/>
</dbReference>
<feature type="signal peptide" evidence="2">
    <location>
        <begin position="1"/>
        <end position="19"/>
    </location>
</feature>
<keyword evidence="2" id="KW-0732">Signal</keyword>
<feature type="compositionally biased region" description="Low complexity" evidence="1">
    <location>
        <begin position="104"/>
        <end position="116"/>
    </location>
</feature>
<feature type="compositionally biased region" description="Acidic residues" evidence="1">
    <location>
        <begin position="85"/>
        <end position="96"/>
    </location>
</feature>
<dbReference type="Proteomes" id="UP001610728">
    <property type="component" value="Unassembled WGS sequence"/>
</dbReference>